<evidence type="ECO:0000256" key="1">
    <source>
        <dbReference type="SAM" id="MobiDB-lite"/>
    </source>
</evidence>
<dbReference type="Gramene" id="mRNA:HanXRQr2_Chr15g0675641">
    <property type="protein sequence ID" value="mRNA:HanXRQr2_Chr15g0675641"/>
    <property type="gene ID" value="HanXRQr2_Chr15g0675641"/>
</dbReference>
<name>A0A9K3DX48_HELAN</name>
<evidence type="ECO:0000313" key="3">
    <source>
        <dbReference type="Proteomes" id="UP000215914"/>
    </source>
</evidence>
<evidence type="ECO:0000313" key="2">
    <source>
        <dbReference type="EMBL" id="KAF5763034.1"/>
    </source>
</evidence>
<dbReference type="AlphaFoldDB" id="A0A9K3DX48"/>
<sequence>MASRKGKGIASSSQVDAAQQKRRRLARVGDPDSEEDAPPRGPKPDWTTGSLSIYL</sequence>
<dbReference type="EMBL" id="MNCJ02000330">
    <property type="protein sequence ID" value="KAF5763034.1"/>
    <property type="molecule type" value="Genomic_DNA"/>
</dbReference>
<feature type="region of interest" description="Disordered" evidence="1">
    <location>
        <begin position="1"/>
        <end position="55"/>
    </location>
</feature>
<organism evidence="2 3">
    <name type="scientific">Helianthus annuus</name>
    <name type="common">Common sunflower</name>
    <dbReference type="NCBI Taxonomy" id="4232"/>
    <lineage>
        <taxon>Eukaryota</taxon>
        <taxon>Viridiplantae</taxon>
        <taxon>Streptophyta</taxon>
        <taxon>Embryophyta</taxon>
        <taxon>Tracheophyta</taxon>
        <taxon>Spermatophyta</taxon>
        <taxon>Magnoliopsida</taxon>
        <taxon>eudicotyledons</taxon>
        <taxon>Gunneridae</taxon>
        <taxon>Pentapetalae</taxon>
        <taxon>asterids</taxon>
        <taxon>campanulids</taxon>
        <taxon>Asterales</taxon>
        <taxon>Asteraceae</taxon>
        <taxon>Asteroideae</taxon>
        <taxon>Heliantheae alliance</taxon>
        <taxon>Heliantheae</taxon>
        <taxon>Helianthus</taxon>
    </lineage>
</organism>
<proteinExistence type="predicted"/>
<protein>
    <submittedName>
        <fullName evidence="2">Uncharacterized protein</fullName>
    </submittedName>
</protein>
<comment type="caution">
    <text evidence="2">The sequence shown here is derived from an EMBL/GenBank/DDBJ whole genome shotgun (WGS) entry which is preliminary data.</text>
</comment>
<reference evidence="2" key="1">
    <citation type="journal article" date="2017" name="Nature">
        <title>The sunflower genome provides insights into oil metabolism, flowering and Asterid evolution.</title>
        <authorList>
            <person name="Badouin H."/>
            <person name="Gouzy J."/>
            <person name="Grassa C.J."/>
            <person name="Murat F."/>
            <person name="Staton S.E."/>
            <person name="Cottret L."/>
            <person name="Lelandais-Briere C."/>
            <person name="Owens G.L."/>
            <person name="Carrere S."/>
            <person name="Mayjonade B."/>
            <person name="Legrand L."/>
            <person name="Gill N."/>
            <person name="Kane N.C."/>
            <person name="Bowers J.E."/>
            <person name="Hubner S."/>
            <person name="Bellec A."/>
            <person name="Berard A."/>
            <person name="Berges H."/>
            <person name="Blanchet N."/>
            <person name="Boniface M.C."/>
            <person name="Brunel D."/>
            <person name="Catrice O."/>
            <person name="Chaidir N."/>
            <person name="Claudel C."/>
            <person name="Donnadieu C."/>
            <person name="Faraut T."/>
            <person name="Fievet G."/>
            <person name="Helmstetter N."/>
            <person name="King M."/>
            <person name="Knapp S.J."/>
            <person name="Lai Z."/>
            <person name="Le Paslier M.C."/>
            <person name="Lippi Y."/>
            <person name="Lorenzon L."/>
            <person name="Mandel J.R."/>
            <person name="Marage G."/>
            <person name="Marchand G."/>
            <person name="Marquand E."/>
            <person name="Bret-Mestries E."/>
            <person name="Morien E."/>
            <person name="Nambeesan S."/>
            <person name="Nguyen T."/>
            <person name="Pegot-Espagnet P."/>
            <person name="Pouilly N."/>
            <person name="Raftis F."/>
            <person name="Sallet E."/>
            <person name="Schiex T."/>
            <person name="Thomas J."/>
            <person name="Vandecasteele C."/>
            <person name="Vares D."/>
            <person name="Vear F."/>
            <person name="Vautrin S."/>
            <person name="Crespi M."/>
            <person name="Mangin B."/>
            <person name="Burke J.M."/>
            <person name="Salse J."/>
            <person name="Munos S."/>
            <person name="Vincourt P."/>
            <person name="Rieseberg L.H."/>
            <person name="Langlade N.B."/>
        </authorList>
    </citation>
    <scope>NUCLEOTIDE SEQUENCE</scope>
    <source>
        <tissue evidence="2">Leaves</tissue>
    </source>
</reference>
<gene>
    <name evidence="2" type="ORF">HanXRQr2_Chr15g0675641</name>
</gene>
<keyword evidence="3" id="KW-1185">Reference proteome</keyword>
<accession>A0A9K3DX48</accession>
<dbReference type="Proteomes" id="UP000215914">
    <property type="component" value="Unassembled WGS sequence"/>
</dbReference>
<reference evidence="2" key="2">
    <citation type="submission" date="2020-06" db="EMBL/GenBank/DDBJ databases">
        <title>Helianthus annuus Genome sequencing and assembly Release 2.</title>
        <authorList>
            <person name="Gouzy J."/>
            <person name="Langlade N."/>
            <person name="Munos S."/>
        </authorList>
    </citation>
    <scope>NUCLEOTIDE SEQUENCE</scope>
    <source>
        <tissue evidence="2">Leaves</tissue>
    </source>
</reference>